<organism evidence="2 3">
    <name type="scientific">Pseudonocardia abyssalis</name>
    <dbReference type="NCBI Taxonomy" id="2792008"/>
    <lineage>
        <taxon>Bacteria</taxon>
        <taxon>Bacillati</taxon>
        <taxon>Actinomycetota</taxon>
        <taxon>Actinomycetes</taxon>
        <taxon>Pseudonocardiales</taxon>
        <taxon>Pseudonocardiaceae</taxon>
        <taxon>Pseudonocardia</taxon>
    </lineage>
</organism>
<protein>
    <submittedName>
        <fullName evidence="2">M23 family metallopeptidase</fullName>
    </submittedName>
</protein>
<dbReference type="InterPro" id="IPR016047">
    <property type="entry name" value="M23ase_b-sheet_dom"/>
</dbReference>
<evidence type="ECO:0000313" key="3">
    <source>
        <dbReference type="Proteomes" id="UP000694287"/>
    </source>
</evidence>
<reference evidence="2 3" key="1">
    <citation type="submission" date="2020-11" db="EMBL/GenBank/DDBJ databases">
        <title>Pseudonocardia abyssalis sp. nov. and Pseudonocardia oceani sp. nov., description and phylogenomic analysis of two novel actinomycetes isolated from the deep Southern Ocean.</title>
        <authorList>
            <person name="Parra J."/>
        </authorList>
    </citation>
    <scope>NUCLEOTIDE SEQUENCE [LARGE SCALE GENOMIC DNA]</scope>
    <source>
        <strain evidence="2 3">KRD-168</strain>
    </source>
</reference>
<feature type="domain" description="M23ase beta-sheet core" evidence="1">
    <location>
        <begin position="117"/>
        <end position="212"/>
    </location>
</feature>
<dbReference type="Proteomes" id="UP000694287">
    <property type="component" value="Unassembled WGS sequence"/>
</dbReference>
<keyword evidence="3" id="KW-1185">Reference proteome</keyword>
<dbReference type="CDD" id="cd12797">
    <property type="entry name" value="M23_peptidase"/>
    <property type="match status" value="1"/>
</dbReference>
<dbReference type="InterPro" id="IPR050570">
    <property type="entry name" value="Cell_wall_metabolism_enzyme"/>
</dbReference>
<dbReference type="PANTHER" id="PTHR21666">
    <property type="entry name" value="PEPTIDASE-RELATED"/>
    <property type="match status" value="1"/>
</dbReference>
<dbReference type="PANTHER" id="PTHR21666:SF270">
    <property type="entry name" value="MUREIN HYDROLASE ACTIVATOR ENVC"/>
    <property type="match status" value="1"/>
</dbReference>
<name>A0ABS6ULU7_9PSEU</name>
<dbReference type="Pfam" id="PF01551">
    <property type="entry name" value="Peptidase_M23"/>
    <property type="match status" value="1"/>
</dbReference>
<proteinExistence type="predicted"/>
<evidence type="ECO:0000259" key="1">
    <source>
        <dbReference type="Pfam" id="PF01551"/>
    </source>
</evidence>
<gene>
    <name evidence="2" type="ORF">I4I81_03005</name>
</gene>
<comment type="caution">
    <text evidence="2">The sequence shown here is derived from an EMBL/GenBank/DDBJ whole genome shotgun (WGS) entry which is preliminary data.</text>
</comment>
<accession>A0ABS6ULU7</accession>
<sequence>MIVAVGDDLEPIVLSAMLPVPDAHTTAATAAASWDGVGGDQPLPDAVAAAHADDSPVDVRNLTKAVEIGQELARQAAILDSALAAGAPGAALFGDSAFAQPVTGRVTSLSGPRWGRTHNGLDVANAIGTPIFAVTEGVVEKSGPASGFGLWVVLRHPDGSRSVYGHINRTYVEVGQQVSAGAQIAEVGNRGFSTGPHLHLEIWDVDGSKLDPTAWLQERGIDV</sequence>
<evidence type="ECO:0000313" key="2">
    <source>
        <dbReference type="EMBL" id="MBW0133225.1"/>
    </source>
</evidence>
<dbReference type="EMBL" id="JADQDK010000001">
    <property type="protein sequence ID" value="MBW0133225.1"/>
    <property type="molecule type" value="Genomic_DNA"/>
</dbReference>